<keyword evidence="5 6" id="KW-0456">Lyase</keyword>
<dbReference type="SUPFAM" id="SSF55620">
    <property type="entry name" value="Tetrahydrobiopterin biosynthesis enzymes-like"/>
    <property type="match status" value="1"/>
</dbReference>
<dbReference type="InterPro" id="IPR006156">
    <property type="entry name" value="Dihydroneopterin_aldolase"/>
</dbReference>
<proteinExistence type="inferred from homology"/>
<evidence type="ECO:0000313" key="8">
    <source>
        <dbReference type="EMBL" id="GEO41682.1"/>
    </source>
</evidence>
<dbReference type="SMART" id="SM00905">
    <property type="entry name" value="FolB"/>
    <property type="match status" value="1"/>
</dbReference>
<comment type="pathway">
    <text evidence="2 6">Cofactor biosynthesis; tetrahydrofolate biosynthesis; 2-amino-4-hydroxy-6-hydroxymethyl-7,8-dihydropteridine diphosphate from 7,8-dihydroneopterin triphosphate: step 3/4.</text>
</comment>
<dbReference type="PANTHER" id="PTHR42844">
    <property type="entry name" value="DIHYDRONEOPTERIN ALDOLASE 1-RELATED"/>
    <property type="match status" value="1"/>
</dbReference>
<keyword evidence="4 6" id="KW-0289">Folate biosynthesis</keyword>
<dbReference type="EMBL" id="BJYZ01000030">
    <property type="protein sequence ID" value="GEO41682.1"/>
    <property type="molecule type" value="Genomic_DNA"/>
</dbReference>
<sequence length="143" mass="16045">MINQRAMNKLFAQVVAPVARPAADRPLTHVFVRDLVLDAMIGAYDHERDKPQRVRVNLDLKVELRPGPPTDNLADVVSYDTMIASVREIVNAGHVNLVETLAERIADRCLIDRRVKIATVRVEKLDVFPEAASIGVEIERKQV</sequence>
<gene>
    <name evidence="8" type="ORF">SAE02_58300</name>
</gene>
<dbReference type="PANTHER" id="PTHR42844:SF1">
    <property type="entry name" value="DIHYDRONEOPTERIN ALDOLASE 1-RELATED"/>
    <property type="match status" value="1"/>
</dbReference>
<evidence type="ECO:0000259" key="7">
    <source>
        <dbReference type="SMART" id="SM00905"/>
    </source>
</evidence>
<comment type="similarity">
    <text evidence="3 6">Belongs to the DHNA family.</text>
</comment>
<dbReference type="GO" id="GO:0005737">
    <property type="term" value="C:cytoplasm"/>
    <property type="evidence" value="ECO:0007669"/>
    <property type="project" value="TreeGrafter"/>
</dbReference>
<dbReference type="NCBIfam" id="TIGR00525">
    <property type="entry name" value="folB"/>
    <property type="match status" value="1"/>
</dbReference>
<dbReference type="UniPathway" id="UPA00077">
    <property type="reaction ID" value="UER00154"/>
</dbReference>
<dbReference type="InterPro" id="IPR006157">
    <property type="entry name" value="FolB_dom"/>
</dbReference>
<dbReference type="Proteomes" id="UP000321523">
    <property type="component" value="Unassembled WGS sequence"/>
</dbReference>
<dbReference type="Gene3D" id="3.30.1130.10">
    <property type="match status" value="1"/>
</dbReference>
<dbReference type="GO" id="GO:0004150">
    <property type="term" value="F:dihydroneopterin aldolase activity"/>
    <property type="evidence" value="ECO:0007669"/>
    <property type="project" value="UniProtKB-UniRule"/>
</dbReference>
<dbReference type="AlphaFoldDB" id="A0A512DZ17"/>
<comment type="catalytic activity">
    <reaction evidence="1 6">
        <text>7,8-dihydroneopterin = 6-hydroxymethyl-7,8-dihydropterin + glycolaldehyde</text>
        <dbReference type="Rhea" id="RHEA:10540"/>
        <dbReference type="ChEBI" id="CHEBI:17001"/>
        <dbReference type="ChEBI" id="CHEBI:17071"/>
        <dbReference type="ChEBI" id="CHEBI:44841"/>
        <dbReference type="EC" id="4.1.2.25"/>
    </reaction>
</comment>
<reference evidence="8 9" key="1">
    <citation type="submission" date="2019-07" db="EMBL/GenBank/DDBJ databases">
        <title>Whole genome shotgun sequence of Skermanella aerolata NBRC 106429.</title>
        <authorList>
            <person name="Hosoyama A."/>
            <person name="Uohara A."/>
            <person name="Ohji S."/>
            <person name="Ichikawa N."/>
        </authorList>
    </citation>
    <scope>NUCLEOTIDE SEQUENCE [LARGE SCALE GENOMIC DNA]</scope>
    <source>
        <strain evidence="8 9">NBRC 106429</strain>
    </source>
</reference>
<dbReference type="EC" id="4.1.2.25" evidence="6"/>
<evidence type="ECO:0000256" key="5">
    <source>
        <dbReference type="ARBA" id="ARBA00023239"/>
    </source>
</evidence>
<dbReference type="GO" id="GO:0046656">
    <property type="term" value="P:folic acid biosynthetic process"/>
    <property type="evidence" value="ECO:0007669"/>
    <property type="project" value="UniProtKB-UniRule"/>
</dbReference>
<keyword evidence="9" id="KW-1185">Reference proteome</keyword>
<comment type="caution">
    <text evidence="8">The sequence shown here is derived from an EMBL/GenBank/DDBJ whole genome shotgun (WGS) entry which is preliminary data.</text>
</comment>
<evidence type="ECO:0000256" key="6">
    <source>
        <dbReference type="RuleBase" id="RU362079"/>
    </source>
</evidence>
<evidence type="ECO:0000256" key="4">
    <source>
        <dbReference type="ARBA" id="ARBA00022909"/>
    </source>
</evidence>
<evidence type="ECO:0000256" key="3">
    <source>
        <dbReference type="ARBA" id="ARBA00005708"/>
    </source>
</evidence>
<comment type="function">
    <text evidence="6">Catalyzes the conversion of 7,8-dihydroneopterin to 6-hydroxymethyl-7,8-dihydropterin.</text>
</comment>
<evidence type="ECO:0000313" key="9">
    <source>
        <dbReference type="Proteomes" id="UP000321523"/>
    </source>
</evidence>
<evidence type="ECO:0000256" key="2">
    <source>
        <dbReference type="ARBA" id="ARBA00005013"/>
    </source>
</evidence>
<evidence type="ECO:0000256" key="1">
    <source>
        <dbReference type="ARBA" id="ARBA00001353"/>
    </source>
</evidence>
<accession>A0A512DZ17</accession>
<name>A0A512DZ17_9PROT</name>
<protein>
    <recommendedName>
        <fullName evidence="6">7,8-dihydroneopterin aldolase</fullName>
        <ecNumber evidence="6">4.1.2.25</ecNumber>
    </recommendedName>
</protein>
<organism evidence="8 9">
    <name type="scientific">Skermanella aerolata</name>
    <dbReference type="NCBI Taxonomy" id="393310"/>
    <lineage>
        <taxon>Bacteria</taxon>
        <taxon>Pseudomonadati</taxon>
        <taxon>Pseudomonadota</taxon>
        <taxon>Alphaproteobacteria</taxon>
        <taxon>Rhodospirillales</taxon>
        <taxon>Azospirillaceae</taxon>
        <taxon>Skermanella</taxon>
    </lineage>
</organism>
<dbReference type="GO" id="GO:0046654">
    <property type="term" value="P:tetrahydrofolate biosynthetic process"/>
    <property type="evidence" value="ECO:0007669"/>
    <property type="project" value="UniProtKB-UniRule"/>
</dbReference>
<dbReference type="NCBIfam" id="TIGR00526">
    <property type="entry name" value="folB_dom"/>
    <property type="match status" value="1"/>
</dbReference>
<dbReference type="Pfam" id="PF02152">
    <property type="entry name" value="FolB"/>
    <property type="match status" value="1"/>
</dbReference>
<dbReference type="InterPro" id="IPR043133">
    <property type="entry name" value="GTP-CH-I_C/QueF"/>
</dbReference>
<feature type="domain" description="Dihydroneopterin aldolase/epimerase" evidence="7">
    <location>
        <begin position="30"/>
        <end position="140"/>
    </location>
</feature>